<proteinExistence type="predicted"/>
<dbReference type="InParanoid" id="F4S9U3"/>
<dbReference type="HOGENOM" id="CLU_1532944_0_0_1"/>
<protein>
    <submittedName>
        <fullName evidence="2">Uncharacterized protein</fullName>
    </submittedName>
</protein>
<feature type="region of interest" description="Disordered" evidence="1">
    <location>
        <begin position="69"/>
        <end position="93"/>
    </location>
</feature>
<keyword evidence="3" id="KW-1185">Reference proteome</keyword>
<dbReference type="Proteomes" id="UP000001072">
    <property type="component" value="Unassembled WGS sequence"/>
</dbReference>
<dbReference type="GeneID" id="18924977"/>
<sequence length="175" mass="18787">MCIHIPSISGQNMFTLVKRDELSTLKLFCKNTGGKLVTRNDFSCTKTSTKSKPTQPTCGGFDHKKNIRGTLGCSNGGSNPVTSKQGSLSDKEGSKIVVKNPPEIKCQTRGRSPGDVKPQCQAIKKGQTGQFSGKISCPKNTDHVFRSGKSVAENPCKSKSHGQGAPIFCTPKEWA</sequence>
<dbReference type="OrthoDB" id="10423051at2759"/>
<evidence type="ECO:0000313" key="2">
    <source>
        <dbReference type="EMBL" id="EGF98600.1"/>
    </source>
</evidence>
<name>F4S9U3_MELLP</name>
<feature type="compositionally biased region" description="Polar residues" evidence="1">
    <location>
        <begin position="72"/>
        <end position="88"/>
    </location>
</feature>
<dbReference type="AlphaFoldDB" id="F4S9U3"/>
<gene>
    <name evidence="2" type="ORF">MELLADRAFT_113424</name>
</gene>
<organism evidence="3">
    <name type="scientific">Melampsora larici-populina (strain 98AG31 / pathotype 3-4-7)</name>
    <name type="common">Poplar leaf rust fungus</name>
    <dbReference type="NCBI Taxonomy" id="747676"/>
    <lineage>
        <taxon>Eukaryota</taxon>
        <taxon>Fungi</taxon>
        <taxon>Dikarya</taxon>
        <taxon>Basidiomycota</taxon>
        <taxon>Pucciniomycotina</taxon>
        <taxon>Pucciniomycetes</taxon>
        <taxon>Pucciniales</taxon>
        <taxon>Melampsoraceae</taxon>
        <taxon>Melampsora</taxon>
    </lineage>
</organism>
<dbReference type="KEGG" id="mlr:MELLADRAFT_113424"/>
<dbReference type="EMBL" id="GL883173">
    <property type="protein sequence ID" value="EGF98600.1"/>
    <property type="molecule type" value="Genomic_DNA"/>
</dbReference>
<evidence type="ECO:0000256" key="1">
    <source>
        <dbReference type="SAM" id="MobiDB-lite"/>
    </source>
</evidence>
<dbReference type="RefSeq" id="XP_007418166.1">
    <property type="nucleotide sequence ID" value="XM_007418104.1"/>
</dbReference>
<reference evidence="3" key="1">
    <citation type="journal article" date="2011" name="Proc. Natl. Acad. Sci. U.S.A.">
        <title>Obligate biotrophy features unraveled by the genomic analysis of rust fungi.</title>
        <authorList>
            <person name="Duplessis S."/>
            <person name="Cuomo C.A."/>
            <person name="Lin Y.-C."/>
            <person name="Aerts A."/>
            <person name="Tisserant E."/>
            <person name="Veneault-Fourrey C."/>
            <person name="Joly D.L."/>
            <person name="Hacquard S."/>
            <person name="Amselem J."/>
            <person name="Cantarel B.L."/>
            <person name="Chiu R."/>
            <person name="Coutinho P.M."/>
            <person name="Feau N."/>
            <person name="Field M."/>
            <person name="Frey P."/>
            <person name="Gelhaye E."/>
            <person name="Goldberg J."/>
            <person name="Grabherr M.G."/>
            <person name="Kodira C.D."/>
            <person name="Kohler A."/>
            <person name="Kuees U."/>
            <person name="Lindquist E.A."/>
            <person name="Lucas S.M."/>
            <person name="Mago R."/>
            <person name="Mauceli E."/>
            <person name="Morin E."/>
            <person name="Murat C."/>
            <person name="Pangilinan J.L."/>
            <person name="Park R."/>
            <person name="Pearson M."/>
            <person name="Quesneville H."/>
            <person name="Rouhier N."/>
            <person name="Sakthikumar S."/>
            <person name="Salamov A.A."/>
            <person name="Schmutz J."/>
            <person name="Selles B."/>
            <person name="Shapiro H."/>
            <person name="Tanguay P."/>
            <person name="Tuskan G.A."/>
            <person name="Henrissat B."/>
            <person name="Van de Peer Y."/>
            <person name="Rouze P."/>
            <person name="Ellis J.G."/>
            <person name="Dodds P.N."/>
            <person name="Schein J.E."/>
            <person name="Zhong S."/>
            <person name="Hamelin R.C."/>
            <person name="Grigoriev I.V."/>
            <person name="Szabo L.J."/>
            <person name="Martin F."/>
        </authorList>
    </citation>
    <scope>NUCLEOTIDE SEQUENCE [LARGE SCALE GENOMIC DNA]</scope>
    <source>
        <strain evidence="3">98AG31 / pathotype 3-4-7</strain>
    </source>
</reference>
<accession>F4S9U3</accession>
<evidence type="ECO:0000313" key="3">
    <source>
        <dbReference type="Proteomes" id="UP000001072"/>
    </source>
</evidence>
<dbReference type="VEuPathDB" id="FungiDB:MELLADRAFT_113424"/>